<dbReference type="AlphaFoldDB" id="A0A0P7ACJ2"/>
<dbReference type="Pfam" id="PF13489">
    <property type="entry name" value="Methyltransf_23"/>
    <property type="match status" value="1"/>
</dbReference>
<dbReference type="OrthoDB" id="2013972at2759"/>
<reference evidence="2 3" key="1">
    <citation type="submission" date="2015-09" db="EMBL/GenBank/DDBJ databases">
        <title>Draft genome of a European isolate of the apple canker pathogen Neonectria ditissima.</title>
        <authorList>
            <person name="Gomez-Cortecero A."/>
            <person name="Harrison R.J."/>
            <person name="Armitage A.D."/>
        </authorList>
    </citation>
    <scope>NUCLEOTIDE SEQUENCE [LARGE SCALE GENOMIC DNA]</scope>
    <source>
        <strain evidence="2 3">R09/05</strain>
    </source>
</reference>
<evidence type="ECO:0008006" key="4">
    <source>
        <dbReference type="Google" id="ProtNLM"/>
    </source>
</evidence>
<dbReference type="Proteomes" id="UP000050424">
    <property type="component" value="Unassembled WGS sequence"/>
</dbReference>
<dbReference type="CDD" id="cd02440">
    <property type="entry name" value="AdoMet_MTases"/>
    <property type="match status" value="1"/>
</dbReference>
<dbReference type="STRING" id="78410.A0A0P7ACJ2"/>
<organism evidence="2 3">
    <name type="scientific">Neonectria ditissima</name>
    <dbReference type="NCBI Taxonomy" id="78410"/>
    <lineage>
        <taxon>Eukaryota</taxon>
        <taxon>Fungi</taxon>
        <taxon>Dikarya</taxon>
        <taxon>Ascomycota</taxon>
        <taxon>Pezizomycotina</taxon>
        <taxon>Sordariomycetes</taxon>
        <taxon>Hypocreomycetidae</taxon>
        <taxon>Hypocreales</taxon>
        <taxon>Nectriaceae</taxon>
        <taxon>Neonectria</taxon>
    </lineage>
</organism>
<sequence length="269" mass="30325">MANAPPVDDSAQPTASATPPALQNLGVIEADVHEEQDADSSLGDEAASSTASIGSSILRCREESGRTYLAYKDGQSFMPNHAREQERLDLQHHLFLLTFNGKLHLSPAGTDGRVLHNVLDVGTGTELWALDFADEHPESQVVGVDLSPIQGEFVLPNLRFQVDDLEELWMFGVKLDFIYSRMMTGALADWLRFFQQAIAWRRAGDTRRWIYVLLWLSLMGLTRVYGRPLPKQPNKEELDIFLADVRRDLKNPNIHAYWPIVVVYGQKPR</sequence>
<gene>
    <name evidence="2" type="ORF">AK830_g11569</name>
</gene>
<comment type="caution">
    <text evidence="2">The sequence shown here is derived from an EMBL/GenBank/DDBJ whole genome shotgun (WGS) entry which is preliminary data.</text>
</comment>
<evidence type="ECO:0000313" key="2">
    <source>
        <dbReference type="EMBL" id="KPM35008.1"/>
    </source>
</evidence>
<feature type="region of interest" description="Disordered" evidence="1">
    <location>
        <begin position="1"/>
        <end position="24"/>
    </location>
</feature>
<evidence type="ECO:0000313" key="3">
    <source>
        <dbReference type="Proteomes" id="UP000050424"/>
    </source>
</evidence>
<keyword evidence="3" id="KW-1185">Reference proteome</keyword>
<dbReference type="Gene3D" id="3.40.50.150">
    <property type="entry name" value="Vaccinia Virus protein VP39"/>
    <property type="match status" value="1"/>
</dbReference>
<proteinExistence type="predicted"/>
<dbReference type="InterPro" id="IPR029063">
    <property type="entry name" value="SAM-dependent_MTases_sf"/>
</dbReference>
<accession>A0A0P7ACJ2</accession>
<name>A0A0P7ACJ2_9HYPO</name>
<protein>
    <recommendedName>
        <fullName evidence="4">Methyltransferase domain-containing protein</fullName>
    </recommendedName>
</protein>
<evidence type="ECO:0000256" key="1">
    <source>
        <dbReference type="SAM" id="MobiDB-lite"/>
    </source>
</evidence>
<feature type="compositionally biased region" description="Low complexity" evidence="1">
    <location>
        <begin position="10"/>
        <end position="21"/>
    </location>
</feature>
<dbReference type="SUPFAM" id="SSF53335">
    <property type="entry name" value="S-adenosyl-L-methionine-dependent methyltransferases"/>
    <property type="match status" value="1"/>
</dbReference>
<dbReference type="EMBL" id="LKCW01000282">
    <property type="protein sequence ID" value="KPM35008.1"/>
    <property type="molecule type" value="Genomic_DNA"/>
</dbReference>